<keyword evidence="2" id="KW-1185">Reference proteome</keyword>
<organism evidence="1 2">
    <name type="scientific">Deinococcus koreensis</name>
    <dbReference type="NCBI Taxonomy" id="2054903"/>
    <lineage>
        <taxon>Bacteria</taxon>
        <taxon>Thermotogati</taxon>
        <taxon>Deinococcota</taxon>
        <taxon>Deinococci</taxon>
        <taxon>Deinococcales</taxon>
        <taxon>Deinococcaceae</taxon>
        <taxon>Deinococcus</taxon>
    </lineage>
</organism>
<name>A0A2K3UXQ3_9DEIO</name>
<reference evidence="1 2" key="1">
    <citation type="submission" date="2018-01" db="EMBL/GenBank/DDBJ databases">
        <title>Deinococcus koreensis sp. nov., a radiation-resistant bacterium isolated from river water.</title>
        <authorList>
            <person name="Choi A."/>
        </authorList>
    </citation>
    <scope>NUCLEOTIDE SEQUENCE [LARGE SCALE GENOMIC DNA]</scope>
    <source>
        <strain evidence="1 2">SJW1-2</strain>
    </source>
</reference>
<protein>
    <submittedName>
        <fullName evidence="1">Uncharacterized protein</fullName>
    </submittedName>
</protein>
<evidence type="ECO:0000313" key="1">
    <source>
        <dbReference type="EMBL" id="PNY81317.1"/>
    </source>
</evidence>
<dbReference type="Proteomes" id="UP000236379">
    <property type="component" value="Unassembled WGS sequence"/>
</dbReference>
<accession>A0A2K3UXQ3</accession>
<dbReference type="AlphaFoldDB" id="A0A2K3UXQ3"/>
<dbReference type="EMBL" id="PPPD01000001">
    <property type="protein sequence ID" value="PNY81317.1"/>
    <property type="molecule type" value="Genomic_DNA"/>
</dbReference>
<gene>
    <name evidence="1" type="ORF">CVO96_07890</name>
</gene>
<proteinExistence type="predicted"/>
<evidence type="ECO:0000313" key="2">
    <source>
        <dbReference type="Proteomes" id="UP000236379"/>
    </source>
</evidence>
<comment type="caution">
    <text evidence="1">The sequence shown here is derived from an EMBL/GenBank/DDBJ whole genome shotgun (WGS) entry which is preliminary data.</text>
</comment>
<sequence length="89" mass="9488">MLVFVTRWSRLSSGEGAWEDASPTGQHGESFGNMEGFCVASILPFNPFREWADSQAGCSPVAQVLLEHRAGDRFDVVSAGLAPGATDSD</sequence>